<organism evidence="4 5">
    <name type="scientific">Zestomonas carbonaria</name>
    <dbReference type="NCBI Taxonomy" id="2762745"/>
    <lineage>
        <taxon>Bacteria</taxon>
        <taxon>Pseudomonadati</taxon>
        <taxon>Pseudomonadota</taxon>
        <taxon>Gammaproteobacteria</taxon>
        <taxon>Pseudomonadales</taxon>
        <taxon>Pseudomonadaceae</taxon>
        <taxon>Zestomonas</taxon>
    </lineage>
</organism>
<evidence type="ECO:0000313" key="5">
    <source>
        <dbReference type="Proteomes" id="UP000583387"/>
    </source>
</evidence>
<protein>
    <recommendedName>
        <fullName evidence="3">N-acetyltransferase domain-containing protein</fullName>
    </recommendedName>
</protein>
<evidence type="ECO:0000256" key="2">
    <source>
        <dbReference type="ARBA" id="ARBA00023315"/>
    </source>
</evidence>
<gene>
    <name evidence="4" type="ORF">PSEWESI4_00214</name>
</gene>
<evidence type="ECO:0000256" key="1">
    <source>
        <dbReference type="ARBA" id="ARBA00022679"/>
    </source>
</evidence>
<dbReference type="InterPro" id="IPR016181">
    <property type="entry name" value="Acyl_CoA_acyltransferase"/>
</dbReference>
<evidence type="ECO:0000259" key="3">
    <source>
        <dbReference type="PROSITE" id="PS51186"/>
    </source>
</evidence>
<keyword evidence="1" id="KW-0808">Transferase</keyword>
<comment type="caution">
    <text evidence="4">The sequence shown here is derived from an EMBL/GenBank/DDBJ whole genome shotgun (WGS) entry which is preliminary data.</text>
</comment>
<dbReference type="RefSeq" id="WP_187669354.1">
    <property type="nucleotide sequence ID" value="NZ_CAJFCI010000013.1"/>
</dbReference>
<dbReference type="PANTHER" id="PTHR43877">
    <property type="entry name" value="AMINOALKYLPHOSPHONATE N-ACETYLTRANSFERASE-RELATED-RELATED"/>
    <property type="match status" value="1"/>
</dbReference>
<reference evidence="4 5" key="1">
    <citation type="submission" date="2020-08" db="EMBL/GenBank/DDBJ databases">
        <authorList>
            <person name="Criscuolo A."/>
        </authorList>
    </citation>
    <scope>NUCLEOTIDE SEQUENCE [LARGE SCALE GENOMIC DNA]</scope>
    <source>
        <strain evidence="4">CIP111764</strain>
    </source>
</reference>
<sequence>MISIREMGIEEYRRIREIDRSEQIDLIYINQGNSIVKQPAGHECPTWTPAELKELEERFQYELKHGGLAMGAFDGDKLVGFGVLAHRLRGPDHDRIQVDLMYVSRSYRRQGIGTRIMQLLSDEARRRGAKHLYISSTETESAVQFYRSCGSKLAQEKDPELFEKEPHDIHMTLALGEASRT</sequence>
<dbReference type="Proteomes" id="UP000583387">
    <property type="component" value="Unassembled WGS sequence"/>
</dbReference>
<dbReference type="SUPFAM" id="SSF55729">
    <property type="entry name" value="Acyl-CoA N-acyltransferases (Nat)"/>
    <property type="match status" value="1"/>
</dbReference>
<name>A0A7U7I787_9GAMM</name>
<evidence type="ECO:0000313" key="4">
    <source>
        <dbReference type="EMBL" id="CAD5105955.1"/>
    </source>
</evidence>
<accession>A0A7U7I787</accession>
<dbReference type="Pfam" id="PF00583">
    <property type="entry name" value="Acetyltransf_1"/>
    <property type="match status" value="1"/>
</dbReference>
<dbReference type="InterPro" id="IPR000182">
    <property type="entry name" value="GNAT_dom"/>
</dbReference>
<dbReference type="InterPro" id="IPR050832">
    <property type="entry name" value="Bact_Acetyltransf"/>
</dbReference>
<dbReference type="Gene3D" id="3.40.630.30">
    <property type="match status" value="1"/>
</dbReference>
<keyword evidence="2" id="KW-0012">Acyltransferase</keyword>
<dbReference type="EMBL" id="CAJFCI010000013">
    <property type="protein sequence ID" value="CAD5105955.1"/>
    <property type="molecule type" value="Genomic_DNA"/>
</dbReference>
<dbReference type="PROSITE" id="PS51186">
    <property type="entry name" value="GNAT"/>
    <property type="match status" value="1"/>
</dbReference>
<dbReference type="CDD" id="cd04301">
    <property type="entry name" value="NAT_SF"/>
    <property type="match status" value="1"/>
</dbReference>
<feature type="domain" description="N-acetyltransferase" evidence="3">
    <location>
        <begin position="2"/>
        <end position="176"/>
    </location>
</feature>
<keyword evidence="5" id="KW-1185">Reference proteome</keyword>
<proteinExistence type="predicted"/>
<dbReference type="GO" id="GO:0016747">
    <property type="term" value="F:acyltransferase activity, transferring groups other than amino-acyl groups"/>
    <property type="evidence" value="ECO:0007669"/>
    <property type="project" value="InterPro"/>
</dbReference>
<dbReference type="AlphaFoldDB" id="A0A7U7I787"/>